<evidence type="ECO:0000313" key="2">
    <source>
        <dbReference type="Proteomes" id="UP000322524"/>
    </source>
</evidence>
<sequence>MGIVYVECCERKRCCCCCDDDWDRCPNPVRRNEPASCEVSRIARSNEPFVAAGLEVLFLNQLVKYNSQFCAGLGLGYRTPTYEELESIVGDLITPNTNTPLCPMLVWATRFGKPVLAEVDPANDSVRLVRTPSKRCRAYPICVRPD</sequence>
<name>A0A5D4T5Q2_9BACI</name>
<protein>
    <submittedName>
        <fullName evidence="1">Uncharacterized protein</fullName>
    </submittedName>
</protein>
<dbReference type="Proteomes" id="UP000322524">
    <property type="component" value="Unassembled WGS sequence"/>
</dbReference>
<dbReference type="RefSeq" id="WP_148986938.1">
    <property type="nucleotide sequence ID" value="NZ_VTEV01000001.1"/>
</dbReference>
<accession>A0A5D4T5Q2</accession>
<evidence type="ECO:0000313" key="1">
    <source>
        <dbReference type="EMBL" id="TYS71040.1"/>
    </source>
</evidence>
<dbReference type="EMBL" id="VTEV01000001">
    <property type="protein sequence ID" value="TYS71040.1"/>
    <property type="molecule type" value="Genomic_DNA"/>
</dbReference>
<comment type="caution">
    <text evidence="1">The sequence shown here is derived from an EMBL/GenBank/DDBJ whole genome shotgun (WGS) entry which is preliminary data.</text>
</comment>
<dbReference type="OrthoDB" id="2927126at2"/>
<organism evidence="1 2">
    <name type="scientific">Sutcliffiella horikoshii</name>
    <dbReference type="NCBI Taxonomy" id="79883"/>
    <lineage>
        <taxon>Bacteria</taxon>
        <taxon>Bacillati</taxon>
        <taxon>Bacillota</taxon>
        <taxon>Bacilli</taxon>
        <taxon>Bacillales</taxon>
        <taxon>Bacillaceae</taxon>
        <taxon>Sutcliffiella</taxon>
    </lineage>
</organism>
<proteinExistence type="predicted"/>
<dbReference type="AlphaFoldDB" id="A0A5D4T5Q2"/>
<gene>
    <name evidence="1" type="ORF">FZC76_03865</name>
</gene>
<reference evidence="1 2" key="1">
    <citation type="submission" date="2019-08" db="EMBL/GenBank/DDBJ databases">
        <title>Bacillus genomes from the desert of Cuatro Cienegas, Coahuila.</title>
        <authorList>
            <person name="Olmedo-Alvarez G."/>
        </authorList>
    </citation>
    <scope>NUCLEOTIDE SEQUENCE [LARGE SCALE GENOMIC DNA]</scope>
    <source>
        <strain evidence="1 2">CH28_1T</strain>
    </source>
</reference>